<dbReference type="InterPro" id="IPR017592">
    <property type="entry name" value="Pilus_assmbl_Flp-typ_CpaB"/>
</dbReference>
<sequence>MKSKIIFAVAFLAILIGVLGVYSSMNKPLQQPVVEEKQAATPTIEPKAEYVTVWRSTESISRGEPINSSKVKREQLLLTSALDEGIRSDVELDFDPTTLFNTPISSGQLILPEMLTKKDAPGYIDLLVTEGMTLYPLVVSSKNLISDFIRPGEHIDILTVSSPKDNLSGKREKPIKFRGVTATLFLQNIKVLNMGGSEEEQSVKPVSENKEDGFTTIIIEIPPEEVARLALAQRTMHLEVYRSREYQEPVYADVRNVMDNYIGVEELRGSPSGNDRFGGDL</sequence>
<dbReference type="NCBIfam" id="TIGR03177">
    <property type="entry name" value="pilus_cpaB"/>
    <property type="match status" value="1"/>
</dbReference>
<name>A0A3G4V5E5_9VIBR</name>
<organism evidence="2 3">
    <name type="scientific">Vibrio mediterranei</name>
    <dbReference type="NCBI Taxonomy" id="689"/>
    <lineage>
        <taxon>Bacteria</taxon>
        <taxon>Pseudomonadati</taxon>
        <taxon>Pseudomonadota</taxon>
        <taxon>Gammaproteobacteria</taxon>
        <taxon>Vibrionales</taxon>
        <taxon>Vibrionaceae</taxon>
        <taxon>Vibrio</taxon>
    </lineage>
</organism>
<dbReference type="Proteomes" id="UP000279760">
    <property type="component" value="Chromosome 1"/>
</dbReference>
<dbReference type="EMBL" id="CP033577">
    <property type="protein sequence ID" value="AYV19984.1"/>
    <property type="molecule type" value="Genomic_DNA"/>
</dbReference>
<gene>
    <name evidence="2" type="primary">cpaB</name>
    <name evidence="2" type="ORF">ECB94_01130</name>
</gene>
<dbReference type="Pfam" id="PF16976">
    <property type="entry name" value="RcpC"/>
    <property type="match status" value="1"/>
</dbReference>
<evidence type="ECO:0000313" key="3">
    <source>
        <dbReference type="Proteomes" id="UP000279760"/>
    </source>
</evidence>
<reference evidence="2 3" key="1">
    <citation type="submission" date="2018-11" db="EMBL/GenBank/DDBJ databases">
        <title>Complete Genome Sequence of Vbrio mediterranei 117-T6: a Potential Pathogen Bacteria Isolated from the Conchocelis of Pyropia.</title>
        <authorList>
            <person name="Liu Q."/>
        </authorList>
    </citation>
    <scope>NUCLEOTIDE SEQUENCE [LARGE SCALE GENOMIC DNA]</scope>
    <source>
        <strain evidence="2 3">117-T6</strain>
    </source>
</reference>
<feature type="domain" description="Flp pilus assembly protein RcpC/CpaB" evidence="1">
    <location>
        <begin position="128"/>
        <end position="238"/>
    </location>
</feature>
<dbReference type="AlphaFoldDB" id="A0A3G4V5E5"/>
<evidence type="ECO:0000313" key="2">
    <source>
        <dbReference type="EMBL" id="AYV19984.1"/>
    </source>
</evidence>
<dbReference type="InterPro" id="IPR031571">
    <property type="entry name" value="RcpC_dom"/>
</dbReference>
<accession>A0A3G4V5E5</accession>
<proteinExistence type="predicted"/>
<protein>
    <submittedName>
        <fullName evidence="2">Flp pilus assembly protein CpaB</fullName>
    </submittedName>
</protein>
<evidence type="ECO:0000259" key="1">
    <source>
        <dbReference type="Pfam" id="PF16976"/>
    </source>
</evidence>
<dbReference type="RefSeq" id="WP_006070717.1">
    <property type="nucleotide sequence ID" value="NZ_CP033577.1"/>
</dbReference>